<evidence type="ECO:0000313" key="2">
    <source>
        <dbReference type="EMBL" id="MBC9177416.1"/>
    </source>
</evidence>
<accession>A0ABR7R6N5</accession>
<reference evidence="2 3" key="1">
    <citation type="journal article" date="2009" name="Int. J. Syst. Evol. Microbiol.">
        <title>Transfer of Teichococcus ludipueritiae and Muricoccus roseus to the genus Roseomonas, as Roseomonas ludipueritiae comb. nov. and Roseomonas rosea comb. nov., respectively, and emended description of the genus Roseomonas.</title>
        <authorList>
            <person name="Sanchez-Porro C."/>
            <person name="Gallego V."/>
            <person name="Busse H.J."/>
            <person name="Kampfer P."/>
            <person name="Ventosa A."/>
        </authorList>
    </citation>
    <scope>NUCLEOTIDE SEQUENCE [LARGE SCALE GENOMIC DNA]</scope>
    <source>
        <strain evidence="2 3">DSM 14915</strain>
    </source>
</reference>
<dbReference type="Proteomes" id="UP000603940">
    <property type="component" value="Unassembled WGS sequence"/>
</dbReference>
<proteinExistence type="predicted"/>
<dbReference type="EMBL" id="JACTUZ010000037">
    <property type="protein sequence ID" value="MBC9177416.1"/>
    <property type="molecule type" value="Genomic_DNA"/>
</dbReference>
<feature type="domain" description="DUF4440" evidence="1">
    <location>
        <begin position="5"/>
        <end position="112"/>
    </location>
</feature>
<dbReference type="RefSeq" id="WP_187778546.1">
    <property type="nucleotide sequence ID" value="NZ_JACTUZ010000037.1"/>
</dbReference>
<organism evidence="2 3">
    <name type="scientific">Pseudoroseomonas ludipueritiae</name>
    <dbReference type="NCBI Taxonomy" id="198093"/>
    <lineage>
        <taxon>Bacteria</taxon>
        <taxon>Pseudomonadati</taxon>
        <taxon>Pseudomonadota</taxon>
        <taxon>Alphaproteobacteria</taxon>
        <taxon>Acetobacterales</taxon>
        <taxon>Acetobacteraceae</taxon>
        <taxon>Pseudoroseomonas</taxon>
    </lineage>
</organism>
<dbReference type="InterPro" id="IPR027843">
    <property type="entry name" value="DUF4440"/>
</dbReference>
<protein>
    <submittedName>
        <fullName evidence="2">Nuclear transport factor 2 family protein</fullName>
    </submittedName>
</protein>
<dbReference type="SUPFAM" id="SSF54427">
    <property type="entry name" value="NTF2-like"/>
    <property type="match status" value="1"/>
</dbReference>
<evidence type="ECO:0000313" key="3">
    <source>
        <dbReference type="Proteomes" id="UP000603940"/>
    </source>
</evidence>
<dbReference type="Gene3D" id="3.10.450.50">
    <property type="match status" value="1"/>
</dbReference>
<gene>
    <name evidence="2" type="ORF">IBL25_10740</name>
</gene>
<comment type="caution">
    <text evidence="2">The sequence shown here is derived from an EMBL/GenBank/DDBJ whole genome shotgun (WGS) entry which is preliminary data.</text>
</comment>
<dbReference type="InterPro" id="IPR032710">
    <property type="entry name" value="NTF2-like_dom_sf"/>
</dbReference>
<name>A0ABR7R6N5_9PROT</name>
<evidence type="ECO:0000259" key="1">
    <source>
        <dbReference type="Pfam" id="PF14534"/>
    </source>
</evidence>
<sequence length="122" mass="13353">MQDEIRALEARRYDAMLRGDVDALAALLSERAVYAHSDATRDSKAEYLASLSTGSLRYLEVGHSTEMVLEAGPDCAAALGRMHASIIRNGAEKRIASLTLAVWARESGEWRLLAYQPTAMKA</sequence>
<keyword evidence="3" id="KW-1185">Reference proteome</keyword>
<dbReference type="Pfam" id="PF14534">
    <property type="entry name" value="DUF4440"/>
    <property type="match status" value="1"/>
</dbReference>